<feature type="region of interest" description="Disordered" evidence="1">
    <location>
        <begin position="261"/>
        <end position="294"/>
    </location>
</feature>
<evidence type="ECO:0000259" key="2">
    <source>
        <dbReference type="Pfam" id="PF13191"/>
    </source>
</evidence>
<evidence type="ECO:0000313" key="4">
    <source>
        <dbReference type="Proteomes" id="UP001530293"/>
    </source>
</evidence>
<gene>
    <name evidence="3" type="ORF">ACHAWU_005247</name>
</gene>
<evidence type="ECO:0000256" key="1">
    <source>
        <dbReference type="SAM" id="MobiDB-lite"/>
    </source>
</evidence>
<name>A0ABD3M9L6_9STRA</name>
<reference evidence="3 4" key="1">
    <citation type="submission" date="2024-10" db="EMBL/GenBank/DDBJ databases">
        <title>Updated reference genomes for cyclostephanoid diatoms.</title>
        <authorList>
            <person name="Roberts W.R."/>
            <person name="Alverson A.J."/>
        </authorList>
    </citation>
    <scope>NUCLEOTIDE SEQUENCE [LARGE SCALE GENOMIC DNA]</scope>
    <source>
        <strain evidence="3 4">AJA232-27</strain>
    </source>
</reference>
<dbReference type="PANTHER" id="PTHR43642">
    <property type="entry name" value="HYBRID SIGNAL TRANSDUCTION HISTIDINE KINASE G"/>
    <property type="match status" value="1"/>
</dbReference>
<organism evidence="3 4">
    <name type="scientific">Discostella pseudostelligera</name>
    <dbReference type="NCBI Taxonomy" id="259834"/>
    <lineage>
        <taxon>Eukaryota</taxon>
        <taxon>Sar</taxon>
        <taxon>Stramenopiles</taxon>
        <taxon>Ochrophyta</taxon>
        <taxon>Bacillariophyta</taxon>
        <taxon>Coscinodiscophyceae</taxon>
        <taxon>Thalassiosirophycidae</taxon>
        <taxon>Stephanodiscales</taxon>
        <taxon>Stephanodiscaceae</taxon>
        <taxon>Discostella</taxon>
    </lineage>
</organism>
<dbReference type="InterPro" id="IPR041664">
    <property type="entry name" value="AAA_16"/>
</dbReference>
<accession>A0ABD3M9L6</accession>
<evidence type="ECO:0000313" key="3">
    <source>
        <dbReference type="EMBL" id="KAL3758661.1"/>
    </source>
</evidence>
<feature type="domain" description="Orc1-like AAA ATPase" evidence="2">
    <location>
        <begin position="370"/>
        <end position="561"/>
    </location>
</feature>
<proteinExistence type="predicted"/>
<comment type="caution">
    <text evidence="3">The sequence shown here is derived from an EMBL/GenBank/DDBJ whole genome shotgun (WGS) entry which is preliminary data.</text>
</comment>
<dbReference type="EMBL" id="JALLBG020000227">
    <property type="protein sequence ID" value="KAL3758661.1"/>
    <property type="molecule type" value="Genomic_DNA"/>
</dbReference>
<feature type="compositionally biased region" description="Acidic residues" evidence="1">
    <location>
        <begin position="269"/>
        <end position="282"/>
    </location>
</feature>
<dbReference type="InterPro" id="IPR027417">
    <property type="entry name" value="P-loop_NTPase"/>
</dbReference>
<sequence>MAPNPPSIIVVNNNNTNINIMESSISITARRRVGTGSAPLRKWIECEVEHNYQNQQYQGGSCDEKASKRVILLRATTIAYGIAELLRHSRLSSPRKCIPVDENNDPASNTSTSFSEHCTIDNFIVRELQAADCSNATVAASQSNKLFPTTTWNWDDIDGIDMISTGSSVNIFEPYFLRCGVSDHGNDGQPEDPTNIGRYLEVDFSLDGERATQPSTCEEEDTRCCHALGVLLHTLFYNLSPSICKQEESCATATGMVEFRLPRRKDDDSSQDNDEGNGEDNEEPARKRSSLKTSTGKHSTLLQLGYPSSICLLVQCLLRCEEEENTCRYDSLDAVIKDLHLMLLDPSRFLFDNEPSLESGSMQLLFREHKLYGRENEVSVITDAFCRVSSGRREALFIGGFSGSGKTRLVNSLTARVDVAGGYVITHTFDQMSKDRPLLAVIAVFNQLCLLIREKNYQRSQAIVMELLQAFDSDISVLARLLPNIFAICPELRSSMQEDERNDQVTLRSMCFTLRRFLRVVSSKAHPVVLFLDDLQWCDNSSLTVVESILCDSIESNSLFFVGSYRSNEVAEDHGIFRLIKSLRAYGVPTSTVALEGLNPVDLKTMISDALCIFPRMCESLSTIVHTKTKGNPLFVLEFLRSLVDGKLLNYSLRKRRWIWDEDLINGVEITDNVLFLLTSKMVGLPNNIQSALKVGACFGLTIEEPVVSMLSTTPDYSNILRDLEQVVEEGFMVKIGSSEFKFVHDKVQEAAYSLVPDIEKNKFHYSLGMLLCTKSKGKEIDGIASAIADQINYDFDLLSSESPELRIEVAIINELAGLKARDSSDHVRSSSYFNCAMSLLPTDRWRTHYEITLRITFLLAESVYIRGESAEGILAEILEKSCTFEDKLPAFNLLVIIHFHSQKLGDAFSICYEVLSQRGEQIPESLYPPSQAIQLIEETSKMVEKISYGDLIAMKEMDHELSITMKFYNFITNVAFFSKPEILPFLIHRMIQLTMDYGFCKYSTMGFMIYAVVKISRTKDTEVISTASRLGKTALTCSKKRFQSSDQMVSLYCVYYGLVAFHTEPLQSCADMLQKGFEAALSRGDIGRASSNSVQYIKCLLMAGESLPTLLDKVNSYLELSTTYQSTTFFVYHTIFRETIFALIGKGGSTNPDRHPEHQPAEGANPSILDAIHFHRAIQAYWLGHSERCLYFADKFFQLGTHRGKLNGIEMTFINGLNSFQLLKKQNSAKLRRAGQNAITELESAASNSSWNFSNKVHLLQAEAFSLKGKNEEAEASYASAIRSAQFSRFVHEQGLACELAAYHYNNKKIRDPMSALSYFNQAKQCYIQWGSQMKVDVITRELSNLQIATGPVADAPARCW</sequence>
<protein>
    <recommendedName>
        <fullName evidence="2">Orc1-like AAA ATPase domain-containing protein</fullName>
    </recommendedName>
</protein>
<dbReference type="InterPro" id="IPR053159">
    <property type="entry name" value="Hybrid_Histidine_Kinase"/>
</dbReference>
<keyword evidence="4" id="KW-1185">Reference proteome</keyword>
<dbReference type="Proteomes" id="UP001530293">
    <property type="component" value="Unassembled WGS sequence"/>
</dbReference>
<dbReference type="SUPFAM" id="SSF52540">
    <property type="entry name" value="P-loop containing nucleoside triphosphate hydrolases"/>
    <property type="match status" value="1"/>
</dbReference>
<dbReference type="Gene3D" id="3.40.50.300">
    <property type="entry name" value="P-loop containing nucleotide triphosphate hydrolases"/>
    <property type="match status" value="1"/>
</dbReference>
<dbReference type="PANTHER" id="PTHR43642:SF1">
    <property type="entry name" value="HYBRID SIGNAL TRANSDUCTION HISTIDINE KINASE G"/>
    <property type="match status" value="1"/>
</dbReference>
<dbReference type="Pfam" id="PF13191">
    <property type="entry name" value="AAA_16"/>
    <property type="match status" value="1"/>
</dbReference>